<organism evidence="3 4">
    <name type="scientific">Lederbergia ruris</name>
    <dbReference type="NCBI Taxonomy" id="217495"/>
    <lineage>
        <taxon>Bacteria</taxon>
        <taxon>Bacillati</taxon>
        <taxon>Bacillota</taxon>
        <taxon>Bacilli</taxon>
        <taxon>Bacillales</taxon>
        <taxon>Bacillaceae</taxon>
        <taxon>Lederbergia</taxon>
    </lineage>
</organism>
<proteinExistence type="predicted"/>
<accession>A0ABQ4KPM9</accession>
<name>A0ABQ4KPM9_9BACI</name>
<keyword evidence="2" id="KW-1133">Transmembrane helix</keyword>
<dbReference type="EMBL" id="BORB01000067">
    <property type="protein sequence ID" value="GIN59884.1"/>
    <property type="molecule type" value="Genomic_DNA"/>
</dbReference>
<feature type="compositionally biased region" description="Basic and acidic residues" evidence="1">
    <location>
        <begin position="31"/>
        <end position="44"/>
    </location>
</feature>
<dbReference type="RefSeq" id="WP_212967537.1">
    <property type="nucleotide sequence ID" value="NZ_BORB01000067.1"/>
</dbReference>
<evidence type="ECO:0000313" key="3">
    <source>
        <dbReference type="EMBL" id="GIN59884.1"/>
    </source>
</evidence>
<comment type="caution">
    <text evidence="3">The sequence shown here is derived from an EMBL/GenBank/DDBJ whole genome shotgun (WGS) entry which is preliminary data.</text>
</comment>
<feature type="transmembrane region" description="Helical" evidence="2">
    <location>
        <begin position="62"/>
        <end position="89"/>
    </location>
</feature>
<evidence type="ECO:0000313" key="4">
    <source>
        <dbReference type="Proteomes" id="UP000679950"/>
    </source>
</evidence>
<evidence type="ECO:0000256" key="2">
    <source>
        <dbReference type="SAM" id="Phobius"/>
    </source>
</evidence>
<feature type="region of interest" description="Disordered" evidence="1">
    <location>
        <begin position="98"/>
        <end position="126"/>
    </location>
</feature>
<sequence length="312" mass="33387">MTNPIQPSKCIKCGKPVLPDPETPGVWVDQENGRHCGEDPRQPHEGGSPAVADVEKKSNLKLILIIGGAITALISLVAVIAITLAIVFLSPDGFFSSDNKPQAKNPPAPDTVEPGKDSTDQSAPGAIVPCNPDMPHSFQCFPPDEVTGEQFLERIAQSTQWNCFKLGEEGNTTGSVGSCEGSDNEKSLGVSYNTDTLDEHGTMNEVALHASASTTEDLDQTLEEVINIALPNLWPDNKEWQQEAADLLTQVKGECFKEGAHPIDPVIAPMSLGYEITCTAPISLNIGAEDGSTFTSVSQTLRIEAPLFPKNR</sequence>
<dbReference type="Proteomes" id="UP000679950">
    <property type="component" value="Unassembled WGS sequence"/>
</dbReference>
<protein>
    <submittedName>
        <fullName evidence="3">Uncharacterized protein</fullName>
    </submittedName>
</protein>
<evidence type="ECO:0000256" key="1">
    <source>
        <dbReference type="SAM" id="MobiDB-lite"/>
    </source>
</evidence>
<feature type="region of interest" description="Disordered" evidence="1">
    <location>
        <begin position="21"/>
        <end position="51"/>
    </location>
</feature>
<keyword evidence="4" id="KW-1185">Reference proteome</keyword>
<keyword evidence="2" id="KW-0472">Membrane</keyword>
<keyword evidence="2" id="KW-0812">Transmembrane</keyword>
<reference evidence="3 4" key="1">
    <citation type="submission" date="2021-03" db="EMBL/GenBank/DDBJ databases">
        <title>Antimicrobial resistance genes in bacteria isolated from Japanese honey, and their potential for conferring macrolide and lincosamide resistance in the American foulbrood pathogen Paenibacillus larvae.</title>
        <authorList>
            <person name="Okamoto M."/>
            <person name="Kumagai M."/>
            <person name="Kanamori H."/>
            <person name="Takamatsu D."/>
        </authorList>
    </citation>
    <scope>NUCLEOTIDE SEQUENCE [LARGE SCALE GENOMIC DNA]</scope>
    <source>
        <strain evidence="3 4">J8TS2</strain>
    </source>
</reference>
<gene>
    <name evidence="3" type="ORF">J8TS2_42030</name>
</gene>